<dbReference type="AlphaFoldDB" id="X1CJ31"/>
<evidence type="ECO:0000313" key="1">
    <source>
        <dbReference type="EMBL" id="GAH08366.1"/>
    </source>
</evidence>
<reference evidence="1" key="1">
    <citation type="journal article" date="2014" name="Front. Microbiol.">
        <title>High frequency of phylogenetically diverse reductive dehalogenase-homologous genes in deep subseafloor sedimentary metagenomes.</title>
        <authorList>
            <person name="Kawai M."/>
            <person name="Futagami T."/>
            <person name="Toyoda A."/>
            <person name="Takaki Y."/>
            <person name="Nishi S."/>
            <person name="Hori S."/>
            <person name="Arai W."/>
            <person name="Tsubouchi T."/>
            <person name="Morono Y."/>
            <person name="Uchiyama I."/>
            <person name="Ito T."/>
            <person name="Fujiyama A."/>
            <person name="Inagaki F."/>
            <person name="Takami H."/>
        </authorList>
    </citation>
    <scope>NUCLEOTIDE SEQUENCE</scope>
    <source>
        <strain evidence="1">Expedition CK06-06</strain>
    </source>
</reference>
<sequence>MEREEWSSWKKVDGIVDIPCVSNDAITVDTYRICYG</sequence>
<name>X1CJ31_9ZZZZ</name>
<accession>X1CJ31</accession>
<feature type="non-terminal residue" evidence="1">
    <location>
        <position position="36"/>
    </location>
</feature>
<protein>
    <submittedName>
        <fullName evidence="1">Uncharacterized protein</fullName>
    </submittedName>
</protein>
<organism evidence="1">
    <name type="scientific">marine sediment metagenome</name>
    <dbReference type="NCBI Taxonomy" id="412755"/>
    <lineage>
        <taxon>unclassified sequences</taxon>
        <taxon>metagenomes</taxon>
        <taxon>ecological metagenomes</taxon>
    </lineage>
</organism>
<dbReference type="EMBL" id="BART01037520">
    <property type="protein sequence ID" value="GAH08366.1"/>
    <property type="molecule type" value="Genomic_DNA"/>
</dbReference>
<proteinExistence type="predicted"/>
<gene>
    <name evidence="1" type="ORF">S01H4_62733</name>
</gene>
<comment type="caution">
    <text evidence="1">The sequence shown here is derived from an EMBL/GenBank/DDBJ whole genome shotgun (WGS) entry which is preliminary data.</text>
</comment>